<dbReference type="Proteomes" id="UP000006039">
    <property type="component" value="Unassembled WGS sequence"/>
</dbReference>
<dbReference type="eggNOG" id="ENOG502SRUR">
    <property type="taxonomic scope" value="Eukaryota"/>
</dbReference>
<evidence type="ECO:0000313" key="6">
    <source>
        <dbReference type="Proteomes" id="UP000006039"/>
    </source>
</evidence>
<feature type="compositionally biased region" description="Acidic residues" evidence="3">
    <location>
        <begin position="187"/>
        <end position="207"/>
    </location>
</feature>
<accession>J3P0J2</accession>
<feature type="region of interest" description="Disordered" evidence="3">
    <location>
        <begin position="129"/>
        <end position="237"/>
    </location>
</feature>
<dbReference type="Pfam" id="PF07646">
    <property type="entry name" value="Kelch_2"/>
    <property type="match status" value="1"/>
</dbReference>
<dbReference type="HOGENOM" id="CLU_030461_1_1_1"/>
<reference evidence="5" key="4">
    <citation type="journal article" date="2015" name="G3 (Bethesda)">
        <title>Genome sequences of three phytopathogenic species of the Magnaporthaceae family of fungi.</title>
        <authorList>
            <person name="Okagaki L.H."/>
            <person name="Nunes C.C."/>
            <person name="Sailsbery J."/>
            <person name="Clay B."/>
            <person name="Brown D."/>
            <person name="John T."/>
            <person name="Oh Y."/>
            <person name="Young N."/>
            <person name="Fitzgerald M."/>
            <person name="Haas B.J."/>
            <person name="Zeng Q."/>
            <person name="Young S."/>
            <person name="Adiconis X."/>
            <person name="Fan L."/>
            <person name="Levin J.Z."/>
            <person name="Mitchell T.K."/>
            <person name="Okubara P.A."/>
            <person name="Farman M.L."/>
            <person name="Kohn L.M."/>
            <person name="Birren B."/>
            <person name="Ma L.-J."/>
            <person name="Dean R.A."/>
        </authorList>
    </citation>
    <scope>NUCLEOTIDE SEQUENCE</scope>
    <source>
        <strain evidence="5">R3-111a-1</strain>
    </source>
</reference>
<reference evidence="4" key="2">
    <citation type="submission" date="2010-07" db="EMBL/GenBank/DDBJ databases">
        <authorList>
            <consortium name="The Broad Institute Genome Sequencing Platform"/>
            <consortium name="Broad Institute Genome Sequencing Center for Infectious Disease"/>
            <person name="Ma L.-J."/>
            <person name="Dead R."/>
            <person name="Young S."/>
            <person name="Zeng Q."/>
            <person name="Koehrsen M."/>
            <person name="Alvarado L."/>
            <person name="Berlin A."/>
            <person name="Chapman S.B."/>
            <person name="Chen Z."/>
            <person name="Freedman E."/>
            <person name="Gellesch M."/>
            <person name="Goldberg J."/>
            <person name="Griggs A."/>
            <person name="Gujja S."/>
            <person name="Heilman E.R."/>
            <person name="Heiman D."/>
            <person name="Hepburn T."/>
            <person name="Howarth C."/>
            <person name="Jen D."/>
            <person name="Larson L."/>
            <person name="Mehta T."/>
            <person name="Neiman D."/>
            <person name="Pearson M."/>
            <person name="Roberts A."/>
            <person name="Saif S."/>
            <person name="Shea T."/>
            <person name="Shenoy N."/>
            <person name="Sisk P."/>
            <person name="Stolte C."/>
            <person name="Sykes S."/>
            <person name="Walk T."/>
            <person name="White J."/>
            <person name="Yandava C."/>
            <person name="Haas B."/>
            <person name="Nusbaum C."/>
            <person name="Birren B."/>
        </authorList>
    </citation>
    <scope>NUCLEOTIDE SEQUENCE</scope>
    <source>
        <strain evidence="4">R3-111a-1</strain>
    </source>
</reference>
<dbReference type="EnsemblFungi" id="EJT77125">
    <property type="protein sequence ID" value="EJT77125"/>
    <property type="gene ID" value="GGTG_07037"/>
</dbReference>
<feature type="region of interest" description="Disordered" evidence="3">
    <location>
        <begin position="318"/>
        <end position="340"/>
    </location>
</feature>
<dbReference type="GO" id="GO:0019760">
    <property type="term" value="P:glucosinolate metabolic process"/>
    <property type="evidence" value="ECO:0007669"/>
    <property type="project" value="UniProtKB-ARBA"/>
</dbReference>
<proteinExistence type="predicted"/>
<feature type="compositionally biased region" description="Polar residues" evidence="3">
    <location>
        <begin position="14"/>
        <end position="24"/>
    </location>
</feature>
<dbReference type="STRING" id="644352.J3P0J2"/>
<feature type="region of interest" description="Disordered" evidence="3">
    <location>
        <begin position="1"/>
        <end position="67"/>
    </location>
</feature>
<name>J3P0J2_GAET3</name>
<reference evidence="4" key="3">
    <citation type="submission" date="2010-09" db="EMBL/GenBank/DDBJ databases">
        <title>Annotation of Gaeumannomyces graminis var. tritici R3-111a-1.</title>
        <authorList>
            <consortium name="The Broad Institute Genome Sequencing Platform"/>
            <person name="Ma L.-J."/>
            <person name="Dead R."/>
            <person name="Young S.K."/>
            <person name="Zeng Q."/>
            <person name="Gargeya S."/>
            <person name="Fitzgerald M."/>
            <person name="Haas B."/>
            <person name="Abouelleil A."/>
            <person name="Alvarado L."/>
            <person name="Arachchi H.M."/>
            <person name="Berlin A."/>
            <person name="Brown A."/>
            <person name="Chapman S.B."/>
            <person name="Chen Z."/>
            <person name="Dunbar C."/>
            <person name="Freedman E."/>
            <person name="Gearin G."/>
            <person name="Gellesch M."/>
            <person name="Goldberg J."/>
            <person name="Griggs A."/>
            <person name="Gujja S."/>
            <person name="Heiman D."/>
            <person name="Howarth C."/>
            <person name="Larson L."/>
            <person name="Lui A."/>
            <person name="MacDonald P.J.P."/>
            <person name="Mehta T."/>
            <person name="Montmayeur A."/>
            <person name="Murphy C."/>
            <person name="Neiman D."/>
            <person name="Pearson M."/>
            <person name="Priest M."/>
            <person name="Roberts A."/>
            <person name="Saif S."/>
            <person name="Shea T."/>
            <person name="Shenoy N."/>
            <person name="Sisk P."/>
            <person name="Stolte C."/>
            <person name="Sykes S."/>
            <person name="Yandava C."/>
            <person name="Wortman J."/>
            <person name="Nusbaum C."/>
            <person name="Birren B."/>
        </authorList>
    </citation>
    <scope>NUCLEOTIDE SEQUENCE</scope>
    <source>
        <strain evidence="4">R3-111a-1</strain>
    </source>
</reference>
<dbReference type="InterPro" id="IPR011498">
    <property type="entry name" value="Kelch_2"/>
</dbReference>
<organism evidence="4">
    <name type="scientific">Gaeumannomyces tritici (strain R3-111a-1)</name>
    <name type="common">Wheat and barley take-all root rot fungus</name>
    <name type="synonym">Gaeumannomyces graminis var. tritici</name>
    <dbReference type="NCBI Taxonomy" id="644352"/>
    <lineage>
        <taxon>Eukaryota</taxon>
        <taxon>Fungi</taxon>
        <taxon>Dikarya</taxon>
        <taxon>Ascomycota</taxon>
        <taxon>Pezizomycotina</taxon>
        <taxon>Sordariomycetes</taxon>
        <taxon>Sordariomycetidae</taxon>
        <taxon>Magnaporthales</taxon>
        <taxon>Magnaporthaceae</taxon>
        <taxon>Gaeumannomyces</taxon>
    </lineage>
</organism>
<gene>
    <name evidence="5" type="primary">20347495</name>
    <name evidence="4" type="ORF">GGTG_07037</name>
</gene>
<reference evidence="6" key="1">
    <citation type="submission" date="2010-07" db="EMBL/GenBank/DDBJ databases">
        <title>The genome sequence of Gaeumannomyces graminis var. tritici strain R3-111a-1.</title>
        <authorList>
            <consortium name="The Broad Institute Genome Sequencing Platform"/>
            <person name="Ma L.-J."/>
            <person name="Dead R."/>
            <person name="Young S."/>
            <person name="Zeng Q."/>
            <person name="Koehrsen M."/>
            <person name="Alvarado L."/>
            <person name="Berlin A."/>
            <person name="Chapman S.B."/>
            <person name="Chen Z."/>
            <person name="Freedman E."/>
            <person name="Gellesch M."/>
            <person name="Goldberg J."/>
            <person name="Griggs A."/>
            <person name="Gujja S."/>
            <person name="Heilman E.R."/>
            <person name="Heiman D."/>
            <person name="Hepburn T."/>
            <person name="Howarth C."/>
            <person name="Jen D."/>
            <person name="Larson L."/>
            <person name="Mehta T."/>
            <person name="Neiman D."/>
            <person name="Pearson M."/>
            <person name="Roberts A."/>
            <person name="Saif S."/>
            <person name="Shea T."/>
            <person name="Shenoy N."/>
            <person name="Sisk P."/>
            <person name="Stolte C."/>
            <person name="Sykes S."/>
            <person name="Walk T."/>
            <person name="White J."/>
            <person name="Yandava C."/>
            <person name="Haas B."/>
            <person name="Nusbaum C."/>
            <person name="Birren B."/>
        </authorList>
    </citation>
    <scope>NUCLEOTIDE SEQUENCE [LARGE SCALE GENOMIC DNA]</scope>
    <source>
        <strain evidence="6">R3-111a-1</strain>
    </source>
</reference>
<dbReference type="OrthoDB" id="10250130at2759"/>
<evidence type="ECO:0000256" key="2">
    <source>
        <dbReference type="ARBA" id="ARBA00023004"/>
    </source>
</evidence>
<feature type="compositionally biased region" description="Low complexity" evidence="3">
    <location>
        <begin position="25"/>
        <end position="52"/>
    </location>
</feature>
<protein>
    <submittedName>
        <fullName evidence="4 5">Uncharacterized protein</fullName>
    </submittedName>
</protein>
<dbReference type="PANTHER" id="PTHR47435:SF4">
    <property type="entry name" value="KELCH REPEAT PROTEIN (AFU_ORTHOLOGUE AFUA_5G12780)"/>
    <property type="match status" value="1"/>
</dbReference>
<evidence type="ECO:0000313" key="5">
    <source>
        <dbReference type="EnsemblFungi" id="EJT77125"/>
    </source>
</evidence>
<dbReference type="SUPFAM" id="SSF117281">
    <property type="entry name" value="Kelch motif"/>
    <property type="match status" value="2"/>
</dbReference>
<keyword evidence="6" id="KW-1185">Reference proteome</keyword>
<evidence type="ECO:0000256" key="1">
    <source>
        <dbReference type="ARBA" id="ARBA00022737"/>
    </source>
</evidence>
<evidence type="ECO:0000313" key="4">
    <source>
        <dbReference type="EMBL" id="EJT77125.1"/>
    </source>
</evidence>
<keyword evidence="2" id="KW-0408">Iron</keyword>
<sequence length="635" mass="66651">METFTTLKRRTTERLQSLPQSLQKMPSVSMPSVNMPSMPSMPSMPAMPAMPSIGRGKGSPSSDALKGSWERISLPPLPRSSHTVDVVAGTAYIFGGDGRVRQPVDNDVYAVALPQGFAGADCYAIKPKPAPQSVDHAPQEEGVAASSSSGKDKGLTEIPLGDAPSVPVIREPSPAGGAPAPPKQEEESSEEEETSSEEEESDSDEEGNAPAAARKDKGKGPASPAVASDKVPPPRVGHASAVIGSRVLIFGGRQPGSDPETSPPLEEHGRVWAFDARTHTWASLDPRPATLPAPLTLAPAASPQPFPVARSGHCCAATDRPGQPGNGTNRKKMRGPNKAAGWREWAEGDRSEVGIPQAPVVGNIAAHATDEESDGYGTLFVHGGRLADGSLSTEAWAFDVHTRVWQQLPDAPGPGRQGSAVCISKSRLYRFGGADAAGQPQGGRIDFLELGLDTFDDVSAVGDEVNVTARAGAWKTLAEEAPGVSVADENDGAAKSLVDQHPWPGARTTHSLCAVTTGGGREYLLLVLGEGGEGQCWDDVWAFQVPSLGMSMASVTDAVLTVFRRKTGEGRWYRVETGAYDEDDPSAAEGPGPRGCIATSYDHDENAVVVWGGMAPGAKRQGDGWILRLGDRPRG</sequence>
<dbReference type="VEuPathDB" id="FungiDB:GGTG_07037"/>
<dbReference type="InterPro" id="IPR015915">
    <property type="entry name" value="Kelch-typ_b-propeller"/>
</dbReference>
<dbReference type="PANTHER" id="PTHR47435">
    <property type="entry name" value="KELCH REPEAT PROTEIN (AFU_ORTHOLOGUE AFUA_5G12780)"/>
    <property type="match status" value="1"/>
</dbReference>
<keyword evidence="1" id="KW-0677">Repeat</keyword>
<dbReference type="RefSeq" id="XP_009223125.1">
    <property type="nucleotide sequence ID" value="XM_009224861.1"/>
</dbReference>
<reference evidence="5" key="5">
    <citation type="submission" date="2018-04" db="UniProtKB">
        <authorList>
            <consortium name="EnsemblFungi"/>
        </authorList>
    </citation>
    <scope>IDENTIFICATION</scope>
    <source>
        <strain evidence="5">R3-111a-1</strain>
    </source>
</reference>
<evidence type="ECO:0000256" key="3">
    <source>
        <dbReference type="SAM" id="MobiDB-lite"/>
    </source>
</evidence>
<dbReference type="Gene3D" id="2.120.10.80">
    <property type="entry name" value="Kelch-type beta propeller"/>
    <property type="match status" value="3"/>
</dbReference>
<dbReference type="EMBL" id="GL385397">
    <property type="protein sequence ID" value="EJT77125.1"/>
    <property type="molecule type" value="Genomic_DNA"/>
</dbReference>
<dbReference type="AlphaFoldDB" id="J3P0J2"/>
<dbReference type="GeneID" id="20347495"/>